<dbReference type="GeneTree" id="ENSGT01120000278171"/>
<keyword evidence="9" id="KW-0809">Transit peptide</keyword>
<evidence type="ECO:0000256" key="6">
    <source>
        <dbReference type="ARBA" id="ARBA00022660"/>
    </source>
</evidence>
<comment type="subcellular location">
    <subcellularLocation>
        <location evidence="2">Mitochondrion inner membrane</location>
        <topology evidence="2">Single-pass membrane protein</topology>
    </subcellularLocation>
</comment>
<sequence>MVRGRAARGRRGLVANGVGADAGGYQIMGIASEDRCGGGLWSQTAAESRAGDWKNPDYHGFDPDPVIDLWNMRLAFFFGVSLCIVVGATFLHYLPDHGAGGRQTQAARGEEQQERSLVGQSRGLGARTPGFSPWLWEGSGVWYVRAEGAGSQDSWVLSLALGGEWGLVG</sequence>
<evidence type="ECO:0000256" key="16">
    <source>
        <dbReference type="ARBA" id="ARBA00046528"/>
    </source>
</evidence>
<evidence type="ECO:0000256" key="7">
    <source>
        <dbReference type="ARBA" id="ARBA00022692"/>
    </source>
</evidence>
<comment type="function">
    <text evidence="1">Accessory subunit of the mitochondrial membrane respiratory chain NADH dehydrogenase (Complex I), that is believed not to be involved in catalysis. Complex I functions in the transfer of electrons from NADH to the respiratory chain. The immediate electron acceptor for the enzyme is believed to be ubiquinone.</text>
</comment>
<evidence type="ECO:0000256" key="12">
    <source>
        <dbReference type="ARBA" id="ARBA00023128"/>
    </source>
</evidence>
<evidence type="ECO:0000313" key="20">
    <source>
        <dbReference type="Proteomes" id="UP000694380"/>
    </source>
</evidence>
<dbReference type="GO" id="GO:0005743">
    <property type="term" value="C:mitochondrial inner membrane"/>
    <property type="evidence" value="ECO:0007669"/>
    <property type="project" value="UniProtKB-SubCell"/>
</dbReference>
<keyword evidence="6" id="KW-0679">Respiratory chain</keyword>
<keyword evidence="12" id="KW-0496">Mitochondrion</keyword>
<dbReference type="PANTHER" id="PTHR13327">
    <property type="entry name" value="NADH-UBIQUINONE OXIDOREDUCTASE ESSS SUBUNIT, MITOCHONDRIAL PRECURSOR"/>
    <property type="match status" value="1"/>
</dbReference>
<organism evidence="19 20">
    <name type="scientific">Chrysemys picta bellii</name>
    <name type="common">Western painted turtle</name>
    <name type="synonym">Emys bellii</name>
    <dbReference type="NCBI Taxonomy" id="8478"/>
    <lineage>
        <taxon>Eukaryota</taxon>
        <taxon>Metazoa</taxon>
        <taxon>Chordata</taxon>
        <taxon>Craniata</taxon>
        <taxon>Vertebrata</taxon>
        <taxon>Euteleostomi</taxon>
        <taxon>Archelosauria</taxon>
        <taxon>Testudinata</taxon>
        <taxon>Testudines</taxon>
        <taxon>Cryptodira</taxon>
        <taxon>Durocryptodira</taxon>
        <taxon>Testudinoidea</taxon>
        <taxon>Emydidae</taxon>
        <taxon>Chrysemys</taxon>
    </lineage>
</organism>
<accession>A0A8C3F421</accession>
<evidence type="ECO:0000256" key="15">
    <source>
        <dbReference type="ARBA" id="ARBA00031387"/>
    </source>
</evidence>
<evidence type="ECO:0000256" key="11">
    <source>
        <dbReference type="ARBA" id="ARBA00022989"/>
    </source>
</evidence>
<feature type="region of interest" description="Disordered" evidence="17">
    <location>
        <begin position="101"/>
        <end position="124"/>
    </location>
</feature>
<evidence type="ECO:0000313" key="19">
    <source>
        <dbReference type="Ensembl" id="ENSCPBP00000002634.1"/>
    </source>
</evidence>
<reference evidence="19" key="2">
    <citation type="submission" date="2025-09" db="UniProtKB">
        <authorList>
            <consortium name="Ensembl"/>
        </authorList>
    </citation>
    <scope>IDENTIFICATION</scope>
</reference>
<feature type="transmembrane region" description="Helical" evidence="18">
    <location>
        <begin position="74"/>
        <end position="94"/>
    </location>
</feature>
<evidence type="ECO:0000256" key="3">
    <source>
        <dbReference type="ARBA" id="ARBA00008915"/>
    </source>
</evidence>
<evidence type="ECO:0000256" key="4">
    <source>
        <dbReference type="ARBA" id="ARBA00018632"/>
    </source>
</evidence>
<evidence type="ECO:0000256" key="9">
    <source>
        <dbReference type="ARBA" id="ARBA00022946"/>
    </source>
</evidence>
<evidence type="ECO:0000256" key="1">
    <source>
        <dbReference type="ARBA" id="ARBA00003195"/>
    </source>
</evidence>
<dbReference type="Pfam" id="PF10183">
    <property type="entry name" value="ESSS"/>
    <property type="match status" value="1"/>
</dbReference>
<keyword evidence="13 18" id="KW-0472">Membrane</keyword>
<evidence type="ECO:0000256" key="14">
    <source>
        <dbReference type="ARBA" id="ARBA00030753"/>
    </source>
</evidence>
<dbReference type="Ensembl" id="ENSCPBT00000003215.1">
    <property type="protein sequence ID" value="ENSCPBP00000002634.1"/>
    <property type="gene ID" value="ENSCPBG00000002108.1"/>
</dbReference>
<dbReference type="InterPro" id="IPR019329">
    <property type="entry name" value="NADH_UbQ_OxRdtase_ESSS_su"/>
</dbReference>
<keyword evidence="7 18" id="KW-0812">Transmembrane</keyword>
<dbReference type="Proteomes" id="UP000694380">
    <property type="component" value="Unplaced"/>
</dbReference>
<keyword evidence="20" id="KW-1185">Reference proteome</keyword>
<name>A0A8C3F421_CHRPI</name>
<protein>
    <recommendedName>
        <fullName evidence="4">NADH dehydrogenase [ubiquinone] 1 beta subcomplex subunit 11, mitochondrial</fullName>
    </recommendedName>
    <alternativeName>
        <fullName evidence="15">Complex I-ESSS</fullName>
    </alternativeName>
    <alternativeName>
        <fullName evidence="14">NADH-ubiquinone oxidoreductase ESSS subunit</fullName>
    </alternativeName>
</protein>
<evidence type="ECO:0000256" key="10">
    <source>
        <dbReference type="ARBA" id="ARBA00022982"/>
    </source>
</evidence>
<evidence type="ECO:0000256" key="8">
    <source>
        <dbReference type="ARBA" id="ARBA00022792"/>
    </source>
</evidence>
<comment type="similarity">
    <text evidence="3">Belongs to the complex I NDUFB11 subunit family.</text>
</comment>
<keyword evidence="5" id="KW-0813">Transport</keyword>
<dbReference type="PANTHER" id="PTHR13327:SF0">
    <property type="entry name" value="NADH DEHYDROGENASE [UBIQUINONE] 1 BETA SUBCOMPLEX SUBUNIT 11, MITOCHONDRIAL"/>
    <property type="match status" value="1"/>
</dbReference>
<keyword evidence="10" id="KW-0249">Electron transport</keyword>
<proteinExistence type="inferred from homology"/>
<evidence type="ECO:0000256" key="13">
    <source>
        <dbReference type="ARBA" id="ARBA00023136"/>
    </source>
</evidence>
<keyword evidence="11 18" id="KW-1133">Transmembrane helix</keyword>
<evidence type="ECO:0000256" key="5">
    <source>
        <dbReference type="ARBA" id="ARBA00022448"/>
    </source>
</evidence>
<reference evidence="19" key="1">
    <citation type="submission" date="2025-08" db="UniProtKB">
        <authorList>
            <consortium name="Ensembl"/>
        </authorList>
    </citation>
    <scope>IDENTIFICATION</scope>
</reference>
<evidence type="ECO:0000256" key="2">
    <source>
        <dbReference type="ARBA" id="ARBA00004434"/>
    </source>
</evidence>
<dbReference type="AlphaFoldDB" id="A0A8C3F421"/>
<keyword evidence="8" id="KW-0999">Mitochondrion inner membrane</keyword>
<comment type="subunit">
    <text evidence="16">Complex I is composed of 45 different subunits. Interacts with BCAP31.</text>
</comment>
<evidence type="ECO:0000256" key="17">
    <source>
        <dbReference type="SAM" id="MobiDB-lite"/>
    </source>
</evidence>
<evidence type="ECO:0000256" key="18">
    <source>
        <dbReference type="SAM" id="Phobius"/>
    </source>
</evidence>